<dbReference type="InterPro" id="IPR001566">
    <property type="entry name" value="23S_rRNA_MeTrfase_RlmD"/>
</dbReference>
<feature type="binding site" evidence="9">
    <location>
        <position position="114"/>
    </location>
    <ligand>
        <name>[4Fe-4S] cluster</name>
        <dbReference type="ChEBI" id="CHEBI:49883"/>
    </ligand>
</feature>
<feature type="binding site" evidence="9">
    <location>
        <position position="383"/>
    </location>
    <ligand>
        <name>S-adenosyl-L-methionine</name>
        <dbReference type="ChEBI" id="CHEBI:59789"/>
    </ligand>
</feature>
<dbReference type="SUPFAM" id="SSF53335">
    <property type="entry name" value="S-adenosyl-L-methionine-dependent methyltransferases"/>
    <property type="match status" value="1"/>
</dbReference>
<feature type="binding site" evidence="9 10">
    <location>
        <position position="404"/>
    </location>
    <ligand>
        <name>S-adenosyl-L-methionine</name>
        <dbReference type="ChEBI" id="CHEBI:59789"/>
    </ligand>
</feature>
<dbReference type="Gene3D" id="2.40.50.140">
    <property type="entry name" value="Nucleic acid-binding proteins"/>
    <property type="match status" value="1"/>
</dbReference>
<dbReference type="InterPro" id="IPR030391">
    <property type="entry name" value="MeTrfase_TrmA_CS"/>
</dbReference>
<dbReference type="FunFam" id="2.40.50.140:FF:000097">
    <property type="entry name" value="23S rRNA (uracil(1939)-C(5))-methyltransferase RlmD"/>
    <property type="match status" value="1"/>
</dbReference>
<dbReference type="PANTHER" id="PTHR11061">
    <property type="entry name" value="RNA M5U METHYLTRANSFERASE"/>
    <property type="match status" value="1"/>
</dbReference>
<accession>A0A4V3AM93</accession>
<dbReference type="PANTHER" id="PTHR11061:SF49">
    <property type="entry name" value="23S RRNA (URACIL(1939)-C(5))-METHYLTRANSFERASE RLMD"/>
    <property type="match status" value="1"/>
</dbReference>
<dbReference type="InterPro" id="IPR029063">
    <property type="entry name" value="SAM-dependent_MTases_sf"/>
</dbReference>
<dbReference type="EMBL" id="SMTF01000003">
    <property type="protein sequence ID" value="TDK26022.1"/>
    <property type="molecule type" value="Genomic_DNA"/>
</dbReference>
<feature type="active site" evidence="11">
    <location>
        <position position="430"/>
    </location>
</feature>
<keyword evidence="2 9" id="KW-0698">rRNA processing</keyword>
<feature type="binding site" evidence="9 10">
    <location>
        <position position="335"/>
    </location>
    <ligand>
        <name>S-adenosyl-L-methionine</name>
        <dbReference type="ChEBI" id="CHEBI:59789"/>
    </ligand>
</feature>
<dbReference type="PROSITE" id="PS51687">
    <property type="entry name" value="SAM_MT_RNA_M5U"/>
    <property type="match status" value="1"/>
</dbReference>
<feature type="domain" description="TRAM" evidence="12">
    <location>
        <begin position="27"/>
        <end position="92"/>
    </location>
</feature>
<dbReference type="AlphaFoldDB" id="A0A4V3AM93"/>
<evidence type="ECO:0000256" key="8">
    <source>
        <dbReference type="ARBA" id="ARBA00023014"/>
    </source>
</evidence>
<feature type="binding site" evidence="9">
    <location>
        <position position="111"/>
    </location>
    <ligand>
        <name>[4Fe-4S] cluster</name>
        <dbReference type="ChEBI" id="CHEBI:49883"/>
    </ligand>
</feature>
<dbReference type="InterPro" id="IPR030390">
    <property type="entry name" value="MeTrfase_TrmA_AS"/>
</dbReference>
<evidence type="ECO:0000256" key="5">
    <source>
        <dbReference type="ARBA" id="ARBA00022691"/>
    </source>
</evidence>
<dbReference type="Gene3D" id="2.40.50.1070">
    <property type="match status" value="1"/>
</dbReference>
<evidence type="ECO:0000256" key="1">
    <source>
        <dbReference type="ARBA" id="ARBA00022485"/>
    </source>
</evidence>
<dbReference type="Proteomes" id="UP000294796">
    <property type="component" value="Unassembled WGS sequence"/>
</dbReference>
<proteinExistence type="inferred from homology"/>
<feature type="binding site" evidence="9 10">
    <location>
        <position position="306"/>
    </location>
    <ligand>
        <name>S-adenosyl-L-methionine</name>
        <dbReference type="ChEBI" id="CHEBI:59789"/>
    </ligand>
</feature>
<dbReference type="InterPro" id="IPR010280">
    <property type="entry name" value="U5_MeTrfase_fam"/>
</dbReference>
<keyword evidence="6 9" id="KW-0479">Metal-binding</keyword>
<feature type="binding site" evidence="9 10">
    <location>
        <position position="356"/>
    </location>
    <ligand>
        <name>S-adenosyl-L-methionine</name>
        <dbReference type="ChEBI" id="CHEBI:59789"/>
    </ligand>
</feature>
<dbReference type="Pfam" id="PF05958">
    <property type="entry name" value="tRNA_U5-meth_tr"/>
    <property type="match status" value="1"/>
</dbReference>
<protein>
    <recommendedName>
        <fullName evidence="9">23S rRNA (uracil(1939)-C(5))-methyltransferase RlmD</fullName>
        <ecNumber evidence="9">2.1.1.190</ecNumber>
    </recommendedName>
    <alternativeName>
        <fullName evidence="9">23S rRNA(m5U1939)-methyltransferase</fullName>
    </alternativeName>
</protein>
<evidence type="ECO:0000256" key="2">
    <source>
        <dbReference type="ARBA" id="ARBA00022552"/>
    </source>
</evidence>
<dbReference type="EC" id="2.1.1.190" evidence="9"/>
<comment type="caution">
    <text evidence="13">The sequence shown here is derived from an EMBL/GenBank/DDBJ whole genome shotgun (WGS) entry which is preliminary data.</text>
</comment>
<dbReference type="GO" id="GO:0051539">
    <property type="term" value="F:4 iron, 4 sulfur cluster binding"/>
    <property type="evidence" value="ECO:0007669"/>
    <property type="project" value="UniProtKB-KW"/>
</dbReference>
<evidence type="ECO:0000256" key="11">
    <source>
        <dbReference type="PROSITE-ProRule" id="PRU10015"/>
    </source>
</evidence>
<name>A0A4V3AM93_9GAMM</name>
<dbReference type="GO" id="GO:0005506">
    <property type="term" value="F:iron ion binding"/>
    <property type="evidence" value="ECO:0007669"/>
    <property type="project" value="UniProtKB-UniRule"/>
</dbReference>
<keyword evidence="7 9" id="KW-0408">Iron</keyword>
<keyword evidence="14" id="KW-1185">Reference proteome</keyword>
<dbReference type="HAMAP" id="MF_01010">
    <property type="entry name" value="23SrRNA_methyltr_RlmD"/>
    <property type="match status" value="1"/>
</dbReference>
<evidence type="ECO:0000313" key="13">
    <source>
        <dbReference type="EMBL" id="TDK26022.1"/>
    </source>
</evidence>
<dbReference type="NCBIfam" id="TIGR00479">
    <property type="entry name" value="rumA"/>
    <property type="match status" value="1"/>
</dbReference>
<feature type="active site" description="Nucleophile" evidence="9 10">
    <location>
        <position position="430"/>
    </location>
</feature>
<evidence type="ECO:0000256" key="10">
    <source>
        <dbReference type="PROSITE-ProRule" id="PRU01024"/>
    </source>
</evidence>
<organism evidence="13 14">
    <name type="scientific">Luteimonas aestuarii</name>
    <dbReference type="NCBI Taxonomy" id="453837"/>
    <lineage>
        <taxon>Bacteria</taxon>
        <taxon>Pseudomonadati</taxon>
        <taxon>Pseudomonadota</taxon>
        <taxon>Gammaproteobacteria</taxon>
        <taxon>Lysobacterales</taxon>
        <taxon>Lysobacteraceae</taxon>
        <taxon>Luteimonas</taxon>
    </lineage>
</organism>
<dbReference type="PROSITE" id="PS01231">
    <property type="entry name" value="TRMA_2"/>
    <property type="match status" value="1"/>
</dbReference>
<dbReference type="Pfam" id="PF01938">
    <property type="entry name" value="TRAM"/>
    <property type="match status" value="1"/>
</dbReference>
<dbReference type="InterPro" id="IPR002792">
    <property type="entry name" value="TRAM_dom"/>
</dbReference>
<keyword evidence="1 9" id="KW-0004">4Fe-4S</keyword>
<keyword evidence="3 9" id="KW-0489">Methyltransferase</keyword>
<evidence type="ECO:0000259" key="12">
    <source>
        <dbReference type="PROSITE" id="PS50926"/>
    </source>
</evidence>
<reference evidence="13 14" key="1">
    <citation type="submission" date="2019-03" db="EMBL/GenBank/DDBJ databases">
        <title>Luteimonas zhaokaii sp.nov., isolated from the rectal contents of Plateau pika in Yushu, Qinghai Province, China.</title>
        <authorList>
            <person name="Zhang G."/>
        </authorList>
    </citation>
    <scope>NUCLEOTIDE SEQUENCE [LARGE SCALE GENOMIC DNA]</scope>
    <source>
        <strain evidence="13 14">B9</strain>
    </source>
</reference>
<keyword evidence="4 9" id="KW-0808">Transferase</keyword>
<dbReference type="OrthoDB" id="9804590at2"/>
<feature type="binding site" evidence="9">
    <location>
        <position position="340"/>
    </location>
    <ligand>
        <name>S-adenosyl-L-methionine</name>
        <dbReference type="ChEBI" id="CHEBI:59789"/>
    </ligand>
</feature>
<dbReference type="GO" id="GO:0003723">
    <property type="term" value="F:RNA binding"/>
    <property type="evidence" value="ECO:0007669"/>
    <property type="project" value="InterPro"/>
</dbReference>
<gene>
    <name evidence="9 13" type="primary">rlmD</name>
    <name evidence="13" type="ORF">E2F46_05320</name>
</gene>
<evidence type="ECO:0000256" key="3">
    <source>
        <dbReference type="ARBA" id="ARBA00022603"/>
    </source>
</evidence>
<dbReference type="SUPFAM" id="SSF50249">
    <property type="entry name" value="Nucleic acid-binding proteins"/>
    <property type="match status" value="1"/>
</dbReference>
<dbReference type="CDD" id="cd02440">
    <property type="entry name" value="AdoMet_MTases"/>
    <property type="match status" value="1"/>
</dbReference>
<feature type="binding site" evidence="9">
    <location>
        <position position="193"/>
    </location>
    <ligand>
        <name>[4Fe-4S] cluster</name>
        <dbReference type="ChEBI" id="CHEBI:49883"/>
    </ligand>
</feature>
<evidence type="ECO:0000313" key="14">
    <source>
        <dbReference type="Proteomes" id="UP000294796"/>
    </source>
</evidence>
<dbReference type="Gene3D" id="3.40.50.150">
    <property type="entry name" value="Vaccinia Virus protein VP39"/>
    <property type="match status" value="1"/>
</dbReference>
<evidence type="ECO:0000256" key="6">
    <source>
        <dbReference type="ARBA" id="ARBA00022723"/>
    </source>
</evidence>
<dbReference type="PROSITE" id="PS50926">
    <property type="entry name" value="TRAM"/>
    <property type="match status" value="1"/>
</dbReference>
<comment type="similarity">
    <text evidence="9">Belongs to the class I-like SAM-binding methyltransferase superfamily. RNA M5U methyltransferase family. RlmD subfamily.</text>
</comment>
<dbReference type="GO" id="GO:0070475">
    <property type="term" value="P:rRNA base methylation"/>
    <property type="evidence" value="ECO:0007669"/>
    <property type="project" value="TreeGrafter"/>
</dbReference>
<sequence>MQGGRSQRAAGAVLRQCPLSVRSLRHVARIDQTPFPADILDLSHDGRGVARREAGHASAGKTVFIAGALPGEQVMVKQTARSRHFDEGEAVEVLQPSPHRVQPCCAHFGVCGGCALQHLETGQQILAKQRVLLDNFERIGHVAPATVLPPLTGDAWGYRRKGRFSVRRVEKKDKTLVGFRERDPRFVADLSECHTVVPAIGAAIPALSALVDGLEARREIPQIEFVVGDATEAFDGVALVFRHLQPLSDADLAALQAFGERHRFAIFLQPGGVDSVRALWPEAPALSFRLEPWNITFGFRPLDFIQVNASLNEKMIERTLELLDVQPGERVLDLFCGLGNFTLPLARVATGVVGVEGEAGLVARARENAERNGLANVQFHAADLTKDQRGTPWMRQGFDKLLLDPPRSGAIEVLKQLPLERFGRIVYVSCHPASLARDAGHLVNDQGWKLVSAGVMDMFPQTAHVESIALFER</sequence>
<comment type="catalytic activity">
    <reaction evidence="9">
        <text>uridine(1939) in 23S rRNA + S-adenosyl-L-methionine = 5-methyluridine(1939) in 23S rRNA + S-adenosyl-L-homocysteine + H(+)</text>
        <dbReference type="Rhea" id="RHEA:42908"/>
        <dbReference type="Rhea" id="RHEA-COMP:10278"/>
        <dbReference type="Rhea" id="RHEA-COMP:10279"/>
        <dbReference type="ChEBI" id="CHEBI:15378"/>
        <dbReference type="ChEBI" id="CHEBI:57856"/>
        <dbReference type="ChEBI" id="CHEBI:59789"/>
        <dbReference type="ChEBI" id="CHEBI:65315"/>
        <dbReference type="ChEBI" id="CHEBI:74447"/>
        <dbReference type="EC" id="2.1.1.190"/>
    </reaction>
</comment>
<dbReference type="PROSITE" id="PS01230">
    <property type="entry name" value="TRMA_1"/>
    <property type="match status" value="1"/>
</dbReference>
<keyword evidence="5 9" id="KW-0949">S-adenosyl-L-methionine</keyword>
<keyword evidence="8 9" id="KW-0411">Iron-sulfur</keyword>
<feature type="binding site" evidence="9">
    <location>
        <position position="105"/>
    </location>
    <ligand>
        <name>[4Fe-4S] cluster</name>
        <dbReference type="ChEBI" id="CHEBI:49883"/>
    </ligand>
</feature>
<evidence type="ECO:0000256" key="4">
    <source>
        <dbReference type="ARBA" id="ARBA00022679"/>
    </source>
</evidence>
<evidence type="ECO:0000256" key="9">
    <source>
        <dbReference type="HAMAP-Rule" id="MF_01010"/>
    </source>
</evidence>
<evidence type="ECO:0000256" key="7">
    <source>
        <dbReference type="ARBA" id="ARBA00023004"/>
    </source>
</evidence>
<dbReference type="GO" id="GO:0070041">
    <property type="term" value="F:rRNA (uridine-C5-)-methyltransferase activity"/>
    <property type="evidence" value="ECO:0007669"/>
    <property type="project" value="UniProtKB-UniRule"/>
</dbReference>
<dbReference type="RefSeq" id="WP_133321054.1">
    <property type="nucleotide sequence ID" value="NZ_SMTF01000003.1"/>
</dbReference>
<comment type="function">
    <text evidence="9">Catalyzes the formation of 5-methyl-uridine at position 1939 (m5U1939) in 23S rRNA.</text>
</comment>
<dbReference type="InterPro" id="IPR012340">
    <property type="entry name" value="NA-bd_OB-fold"/>
</dbReference>
<dbReference type="NCBIfam" id="NF009639">
    <property type="entry name" value="PRK13168.1"/>
    <property type="match status" value="1"/>
</dbReference>